<evidence type="ECO:0000313" key="3">
    <source>
        <dbReference type="EMBL" id="TCL08110.1"/>
    </source>
</evidence>
<dbReference type="RefSeq" id="WP_165929069.1">
    <property type="nucleotide sequence ID" value="NZ_SMGR01000001.1"/>
</dbReference>
<dbReference type="InterPro" id="IPR037401">
    <property type="entry name" value="SnoaL-like"/>
</dbReference>
<evidence type="ECO:0000256" key="1">
    <source>
        <dbReference type="SAM" id="SignalP"/>
    </source>
</evidence>
<keyword evidence="1" id="KW-0732">Signal</keyword>
<keyword evidence="4" id="KW-1185">Reference proteome</keyword>
<protein>
    <submittedName>
        <fullName evidence="3">SnoaL-like protein</fullName>
    </submittedName>
</protein>
<feature type="domain" description="SnoaL-like" evidence="2">
    <location>
        <begin position="29"/>
        <end position="149"/>
    </location>
</feature>
<evidence type="ECO:0000313" key="4">
    <source>
        <dbReference type="Proteomes" id="UP000295673"/>
    </source>
</evidence>
<name>A0A4V2Q3Q4_9RHOB</name>
<evidence type="ECO:0000259" key="2">
    <source>
        <dbReference type="Pfam" id="PF13577"/>
    </source>
</evidence>
<dbReference type="Pfam" id="PF13577">
    <property type="entry name" value="SnoaL_4"/>
    <property type="match status" value="1"/>
</dbReference>
<accession>A0A4V2Q3Q4</accession>
<feature type="signal peptide" evidence="1">
    <location>
        <begin position="1"/>
        <end position="19"/>
    </location>
</feature>
<dbReference type="AlphaFoldDB" id="A0A4V2Q3Q4"/>
<proteinExistence type="predicted"/>
<sequence length="177" mass="19130">MKQTLTAIATATLATTVTAADLPPAGFPQEAQIRTLVTSITVAVDRAAYDLAEGAFAPEVVIDYTSLWGGEPATTTPTALMDSWRGIVPGFDATWHELGPVTVNVSGDTATASAFIDARHWIGDRLWRPVGTYHWDLAKLDGQWRVTRMELAMIEELGDRTLTALAMERAQQSEAGN</sequence>
<gene>
    <name evidence="3" type="ORF">BXY66_0143</name>
</gene>
<organism evidence="3 4">
    <name type="scientific">Shimia isoporae</name>
    <dbReference type="NCBI Taxonomy" id="647720"/>
    <lineage>
        <taxon>Bacteria</taxon>
        <taxon>Pseudomonadati</taxon>
        <taxon>Pseudomonadota</taxon>
        <taxon>Alphaproteobacteria</taxon>
        <taxon>Rhodobacterales</taxon>
        <taxon>Roseobacteraceae</taxon>
    </lineage>
</organism>
<comment type="caution">
    <text evidence="3">The sequence shown here is derived from an EMBL/GenBank/DDBJ whole genome shotgun (WGS) entry which is preliminary data.</text>
</comment>
<dbReference type="InterPro" id="IPR032710">
    <property type="entry name" value="NTF2-like_dom_sf"/>
</dbReference>
<dbReference type="SUPFAM" id="SSF54427">
    <property type="entry name" value="NTF2-like"/>
    <property type="match status" value="1"/>
</dbReference>
<reference evidence="3 4" key="1">
    <citation type="submission" date="2019-03" db="EMBL/GenBank/DDBJ databases">
        <title>Genomic Encyclopedia of Archaeal and Bacterial Type Strains, Phase II (KMG-II): from individual species to whole genera.</title>
        <authorList>
            <person name="Goeker M."/>
        </authorList>
    </citation>
    <scope>NUCLEOTIDE SEQUENCE [LARGE SCALE GENOMIC DNA]</scope>
    <source>
        <strain evidence="3 4">DSM 26433</strain>
    </source>
</reference>
<dbReference type="EMBL" id="SMGR01000001">
    <property type="protein sequence ID" value="TCL08110.1"/>
    <property type="molecule type" value="Genomic_DNA"/>
</dbReference>
<dbReference type="Proteomes" id="UP000295673">
    <property type="component" value="Unassembled WGS sequence"/>
</dbReference>
<feature type="chain" id="PRO_5020611249" evidence="1">
    <location>
        <begin position="20"/>
        <end position="177"/>
    </location>
</feature>
<dbReference type="Gene3D" id="3.10.450.50">
    <property type="match status" value="1"/>
</dbReference>